<organism evidence="2 3">
    <name type="scientific">Candidatus Terraquivivens tikiterensis</name>
    <dbReference type="NCBI Taxonomy" id="1980982"/>
    <lineage>
        <taxon>Archaea</taxon>
        <taxon>Nitrososphaerota</taxon>
        <taxon>Candidatus Wolframiiraptoraceae</taxon>
        <taxon>Candidatus Terraquivivens</taxon>
    </lineage>
</organism>
<feature type="domain" description="Uroporphyrinogen decarboxylase (URO-D)" evidence="1">
    <location>
        <begin position="4"/>
        <end position="336"/>
    </location>
</feature>
<sequence>MLPYERVMEVFRGGTPDRIPCVNFASVITKEFLAYYNANWVDIYQDPEKMASVASAAHRLCGLDNISLPFDQSVEAELLGIKFDYHPDGPPTPLSFLSEEQYFEIVVPHSLADKGRMPVIQKAIKRLKEEFGGRVPINVIVSPPMTTVAGYLLGPSATNLMMRRFPGALKGMLEETFRLHLELVNLYEEWGADIITLHDPKGSPDVLNPGFFDSLVLSYHKSLIEETKLPTVVNVCGNIIHVLEKIISCNPSAIVFDYKTPVKSVMKALSEANKKIPVAGNLSPFWDIYLADDERMEERVVEVIKGGVDFVSPGCDLWVATPIEKLRGLVSLVEKYGKIR</sequence>
<dbReference type="Pfam" id="PF01208">
    <property type="entry name" value="URO-D"/>
    <property type="match status" value="1"/>
</dbReference>
<dbReference type="EMBL" id="NDWU01000018">
    <property type="protein sequence ID" value="PUA31417.1"/>
    <property type="molecule type" value="Genomic_DNA"/>
</dbReference>
<dbReference type="PANTHER" id="PTHR47099">
    <property type="entry name" value="METHYLCOBAMIDE:COM METHYLTRANSFERASE MTBA"/>
    <property type="match status" value="1"/>
</dbReference>
<dbReference type="Gene3D" id="3.20.20.210">
    <property type="match status" value="1"/>
</dbReference>
<name>A0A2R7Y236_9ARCH</name>
<evidence type="ECO:0000313" key="3">
    <source>
        <dbReference type="Proteomes" id="UP000244066"/>
    </source>
</evidence>
<dbReference type="InterPro" id="IPR052024">
    <property type="entry name" value="Methanogen_methyltrans"/>
</dbReference>
<accession>A0A2R7Y236</accession>
<evidence type="ECO:0000259" key="1">
    <source>
        <dbReference type="Pfam" id="PF01208"/>
    </source>
</evidence>
<dbReference type="GO" id="GO:0006779">
    <property type="term" value="P:porphyrin-containing compound biosynthetic process"/>
    <property type="evidence" value="ECO:0007669"/>
    <property type="project" value="InterPro"/>
</dbReference>
<dbReference type="AlphaFoldDB" id="A0A2R7Y236"/>
<gene>
    <name evidence="2" type="ORF">B9J98_06560</name>
</gene>
<dbReference type="InterPro" id="IPR038071">
    <property type="entry name" value="UROD/MetE-like_sf"/>
</dbReference>
<comment type="caution">
    <text evidence="2">The sequence shown here is derived from an EMBL/GenBank/DDBJ whole genome shotgun (WGS) entry which is preliminary data.</text>
</comment>
<evidence type="ECO:0000313" key="2">
    <source>
        <dbReference type="EMBL" id="PUA31417.1"/>
    </source>
</evidence>
<reference evidence="2 3" key="1">
    <citation type="submission" date="2017-04" db="EMBL/GenBank/DDBJ databases">
        <title>Draft Aigarchaeota genome from a New Zealand hot spring.</title>
        <authorList>
            <person name="Reysenbach A.-L."/>
            <person name="Donaho J.A."/>
            <person name="Gerhart J."/>
            <person name="Kelley J.F."/>
            <person name="Kouba K."/>
            <person name="Podar M."/>
            <person name="Stott M."/>
        </authorList>
    </citation>
    <scope>NUCLEOTIDE SEQUENCE [LARGE SCALE GENOMIC DNA]</scope>
    <source>
        <strain evidence="2">NZ13_MG1</strain>
    </source>
</reference>
<dbReference type="InterPro" id="IPR000257">
    <property type="entry name" value="Uroporphyrinogen_deCOase"/>
</dbReference>
<dbReference type="SUPFAM" id="SSF51726">
    <property type="entry name" value="UROD/MetE-like"/>
    <property type="match status" value="1"/>
</dbReference>
<dbReference type="Proteomes" id="UP000244066">
    <property type="component" value="Unassembled WGS sequence"/>
</dbReference>
<dbReference type="PANTHER" id="PTHR47099:SF1">
    <property type="entry name" value="METHYLCOBAMIDE:COM METHYLTRANSFERASE MTBA"/>
    <property type="match status" value="1"/>
</dbReference>
<protein>
    <recommendedName>
        <fullName evidence="1">Uroporphyrinogen decarboxylase (URO-D) domain-containing protein</fullName>
    </recommendedName>
</protein>
<dbReference type="GO" id="GO:0004853">
    <property type="term" value="F:uroporphyrinogen decarboxylase activity"/>
    <property type="evidence" value="ECO:0007669"/>
    <property type="project" value="InterPro"/>
</dbReference>
<proteinExistence type="predicted"/>